<dbReference type="Gene3D" id="3.30.1150.10">
    <property type="match status" value="1"/>
</dbReference>
<evidence type="ECO:0000256" key="1">
    <source>
        <dbReference type="SAM" id="SignalP"/>
    </source>
</evidence>
<gene>
    <name evidence="2" type="ORF">SAMN05660493_02532</name>
</gene>
<keyword evidence="1" id="KW-0732">Signal</keyword>
<accession>A0A1U7PZ16</accession>
<keyword evidence="3" id="KW-1185">Reference proteome</keyword>
<dbReference type="RefSeq" id="WP_076783931.1">
    <property type="nucleotide sequence ID" value="NZ_FTPU01000031.1"/>
</dbReference>
<dbReference type="OrthoDB" id="1248898at2"/>
<evidence type="ECO:0008006" key="4">
    <source>
        <dbReference type="Google" id="ProtNLM"/>
    </source>
</evidence>
<proteinExistence type="predicted"/>
<protein>
    <recommendedName>
        <fullName evidence="4">TonB protein C-terminal</fullName>
    </recommendedName>
</protein>
<dbReference type="EMBL" id="FTPU01000031">
    <property type="protein sequence ID" value="SIT97804.1"/>
    <property type="molecule type" value="Genomic_DNA"/>
</dbReference>
<evidence type="ECO:0000313" key="3">
    <source>
        <dbReference type="Proteomes" id="UP000187261"/>
    </source>
</evidence>
<name>A0A1U7PZ16_9FLAO</name>
<dbReference type="Proteomes" id="UP000187261">
    <property type="component" value="Unassembled WGS sequence"/>
</dbReference>
<feature type="signal peptide" evidence="1">
    <location>
        <begin position="1"/>
        <end position="18"/>
    </location>
</feature>
<reference evidence="3" key="1">
    <citation type="submission" date="2016-10" db="EMBL/GenBank/DDBJ databases">
        <authorList>
            <person name="Varghese N."/>
            <person name="Submissions S."/>
        </authorList>
    </citation>
    <scope>NUCLEOTIDE SEQUENCE [LARGE SCALE GENOMIC DNA]</scope>
    <source>
        <strain evidence="3">DSM 19482</strain>
    </source>
</reference>
<feature type="chain" id="PRO_5012143262" description="TonB protein C-terminal" evidence="1">
    <location>
        <begin position="19"/>
        <end position="166"/>
    </location>
</feature>
<evidence type="ECO:0000313" key="2">
    <source>
        <dbReference type="EMBL" id="SIT97804.1"/>
    </source>
</evidence>
<dbReference type="AlphaFoldDB" id="A0A1U7PZ16"/>
<sequence>MKSLLFSLSLLISCFSFAQNDVEEGMDNLPLIDNSSSAVIYNLRGVYQIKDNSCDAAKFQSLKYPGGTDAYIKALKEKLQQNVNWNTYVINGLFFVKLDINKDGTLSKIETGPKVANSDAFLKDLKDAAAKVNKTWIPAKCDGKPIDSKAIVKIDFSSMTYDNAFN</sequence>
<organism evidence="2 3">
    <name type="scientific">Epilithonimonas bovis DSM 19482</name>
    <dbReference type="NCBI Taxonomy" id="1121284"/>
    <lineage>
        <taxon>Bacteria</taxon>
        <taxon>Pseudomonadati</taxon>
        <taxon>Bacteroidota</taxon>
        <taxon>Flavobacteriia</taxon>
        <taxon>Flavobacteriales</taxon>
        <taxon>Weeksellaceae</taxon>
        <taxon>Chryseobacterium group</taxon>
        <taxon>Epilithonimonas</taxon>
    </lineage>
</organism>
<dbReference type="STRING" id="1121284.SAMN05660493_02532"/>